<organism evidence="2 3">
    <name type="scientific">Bathymodiolus thermophilus thioautotrophic gill symbiont</name>
    <dbReference type="NCBI Taxonomy" id="2360"/>
    <lineage>
        <taxon>Bacteria</taxon>
        <taxon>Pseudomonadati</taxon>
        <taxon>Pseudomonadota</taxon>
        <taxon>Gammaproteobacteria</taxon>
        <taxon>sulfur-oxidizing symbionts</taxon>
    </lineage>
</organism>
<evidence type="ECO:0000313" key="2">
    <source>
        <dbReference type="EMBL" id="OIR24016.1"/>
    </source>
</evidence>
<dbReference type="RefSeq" id="WP_071565073.1">
    <property type="nucleotide sequence ID" value="NZ_FQNS01000030.1"/>
</dbReference>
<dbReference type="Proteomes" id="UP000182798">
    <property type="component" value="Unassembled WGS sequence"/>
</dbReference>
<dbReference type="OrthoDB" id="9798430at2"/>
<evidence type="ECO:0000313" key="3">
    <source>
        <dbReference type="Proteomes" id="UP000182798"/>
    </source>
</evidence>
<protein>
    <submittedName>
        <fullName evidence="2">Glyoxalase</fullName>
    </submittedName>
</protein>
<dbReference type="EMBL" id="MIQH01000910">
    <property type="protein sequence ID" value="OIR24016.1"/>
    <property type="molecule type" value="Genomic_DNA"/>
</dbReference>
<feature type="domain" description="VOC" evidence="1">
    <location>
        <begin position="3"/>
        <end position="128"/>
    </location>
</feature>
<dbReference type="InterPro" id="IPR004360">
    <property type="entry name" value="Glyas_Fos-R_dOase_dom"/>
</dbReference>
<gene>
    <name evidence="2" type="ORF">BGC33_02330</name>
</gene>
<evidence type="ECO:0000259" key="1">
    <source>
        <dbReference type="PROSITE" id="PS51819"/>
    </source>
</evidence>
<reference evidence="3" key="1">
    <citation type="submission" date="2016-09" db="EMBL/GenBank/DDBJ databases">
        <title>Genome Sequence of Bathymodiolus thermophilus sulfur-oxidizing gill endosymbiont.</title>
        <authorList>
            <person name="Ponnudurai R."/>
            <person name="Kleiner M."/>
            <person name="Sayavedra L."/>
            <person name="Thuermer A."/>
            <person name="Felbeck H."/>
            <person name="Schlueter R."/>
            <person name="Schweder T."/>
            <person name="Markert S."/>
        </authorList>
    </citation>
    <scope>NUCLEOTIDE SEQUENCE [LARGE SCALE GENOMIC DNA]</scope>
    <source>
        <strain evidence="3">BAT/CrabSpa'14</strain>
    </source>
</reference>
<dbReference type="InterPro" id="IPR037523">
    <property type="entry name" value="VOC_core"/>
</dbReference>
<comment type="caution">
    <text evidence="2">The sequence shown here is derived from an EMBL/GenBank/DDBJ whole genome shotgun (WGS) entry which is preliminary data.</text>
</comment>
<name>A0A1J5TT05_9GAMM</name>
<dbReference type="AlphaFoldDB" id="A0A1J5TT05"/>
<sequence length="131" mass="14435">MVNFGYTINYVDEVDKALSFFEKAFDIKRRFLTDEKDYGELDTGATVLAFASHKLGQSNFSGGYVSATDSKKPLGTEIVLVTNEVQLIHENAIKNGAVELKAPEAKPWGQTVSYIRCPSGILIELCTPITQ</sequence>
<accession>A0A1J5TT05</accession>
<dbReference type="Gene3D" id="3.10.180.10">
    <property type="entry name" value="2,3-Dihydroxybiphenyl 1,2-Dioxygenase, domain 1"/>
    <property type="match status" value="1"/>
</dbReference>
<proteinExistence type="predicted"/>
<dbReference type="PROSITE" id="PS51819">
    <property type="entry name" value="VOC"/>
    <property type="match status" value="1"/>
</dbReference>
<dbReference type="InterPro" id="IPR029068">
    <property type="entry name" value="Glyas_Bleomycin-R_OHBP_Dase"/>
</dbReference>
<dbReference type="SUPFAM" id="SSF54593">
    <property type="entry name" value="Glyoxalase/Bleomycin resistance protein/Dihydroxybiphenyl dioxygenase"/>
    <property type="match status" value="1"/>
</dbReference>
<dbReference type="Pfam" id="PF00903">
    <property type="entry name" value="Glyoxalase"/>
    <property type="match status" value="1"/>
</dbReference>